<dbReference type="EMBL" id="FOUP01000002">
    <property type="protein sequence ID" value="SFN07784.1"/>
    <property type="molecule type" value="Genomic_DNA"/>
</dbReference>
<dbReference type="PROSITE" id="PS50975">
    <property type="entry name" value="ATP_GRASP"/>
    <property type="match status" value="1"/>
</dbReference>
<keyword evidence="6" id="KW-1185">Reference proteome</keyword>
<name>A0A1I4W2G3_9PSEU</name>
<sequence length="433" mass="46380">MNTVHFGTFNAERFWRPPDLAELPAVRTGGDAVVATMDELLVAGCASGDLLITRRPLSPAVQQCLAEAEIHFDHRSAANVESPGNRGSVEGHPVERLLLGDRTLAAHTAGCDQVRPYAVLPDTVSLLTHWGRPRQVPSSDVVTRVNTKTWSNTLLQKLGLPGCARVVRSVDELPSAVRDCGPTVVVKDPYGVSGRGTIRISSPGVLRAIQRVLRRQEAEGRRIELLVQPEFSKRCDFSGHLRLDRDGTARFLGVQVMVNHGFRHVGSGPAGPELLSLLDRHGYRDVLAEVGTALAAEGYWGPVGVDSMLLDNNTLLPVLEINARSSLGLLTLLAGRRAAHTGLACHLWQLGLTVGSGRGVEDVVAALRKAQVLYRGGTRSGVLVLGGSSLSEPDGRMYGLSYCVPGDAPLWQGRVVAAVRAAGMRPRYAGHAA</sequence>
<keyword evidence="1" id="KW-0067">ATP-binding</keyword>
<protein>
    <recommendedName>
        <fullName evidence="2">ATP-grasp domain-containing protein</fullName>
    </recommendedName>
</protein>
<dbReference type="SUPFAM" id="SSF56059">
    <property type="entry name" value="Glutathione synthetase ATP-binding domain-like"/>
    <property type="match status" value="1"/>
</dbReference>
<evidence type="ECO:0000256" key="1">
    <source>
        <dbReference type="PROSITE-ProRule" id="PRU00409"/>
    </source>
</evidence>
<dbReference type="GO" id="GO:0005524">
    <property type="term" value="F:ATP binding"/>
    <property type="evidence" value="ECO:0007669"/>
    <property type="project" value="UniProtKB-UniRule"/>
</dbReference>
<feature type="domain" description="ATP-grasp" evidence="2">
    <location>
        <begin position="152"/>
        <end position="352"/>
    </location>
</feature>
<accession>A0A1I4W2G3</accession>
<dbReference type="GO" id="GO:0046872">
    <property type="term" value="F:metal ion binding"/>
    <property type="evidence" value="ECO:0007669"/>
    <property type="project" value="InterPro"/>
</dbReference>
<reference evidence="3 6" key="2">
    <citation type="submission" date="2018-10" db="EMBL/GenBank/DDBJ databases">
        <title>Sequencing the genomes of 1000 actinobacteria strains.</title>
        <authorList>
            <person name="Klenk H.-P."/>
        </authorList>
    </citation>
    <scope>NUCLEOTIDE SEQUENCE [LARGE SCALE GENOMIC DNA]</scope>
    <source>
        <strain evidence="3 6">DSM 45119</strain>
    </source>
</reference>
<dbReference type="InterPro" id="IPR011761">
    <property type="entry name" value="ATP-grasp"/>
</dbReference>
<gene>
    <name evidence="3" type="ORF">ATL45_5482</name>
    <name evidence="4" type="ORF">SAMN05421805_102505</name>
</gene>
<dbReference type="Proteomes" id="UP000199398">
    <property type="component" value="Unassembled WGS sequence"/>
</dbReference>
<reference evidence="4 5" key="1">
    <citation type="submission" date="2016-10" db="EMBL/GenBank/DDBJ databases">
        <authorList>
            <person name="de Groot N.N."/>
        </authorList>
    </citation>
    <scope>NUCLEOTIDE SEQUENCE [LARGE SCALE GENOMIC DNA]</scope>
    <source>
        <strain evidence="4 5">CPCC 201259</strain>
    </source>
</reference>
<dbReference type="STRING" id="455193.SAMN05421805_102505"/>
<evidence type="ECO:0000313" key="3">
    <source>
        <dbReference type="EMBL" id="RKT87094.1"/>
    </source>
</evidence>
<dbReference type="Proteomes" id="UP000270697">
    <property type="component" value="Unassembled WGS sequence"/>
</dbReference>
<evidence type="ECO:0000313" key="5">
    <source>
        <dbReference type="Proteomes" id="UP000199398"/>
    </source>
</evidence>
<dbReference type="RefSeq" id="WP_093149362.1">
    <property type="nucleotide sequence ID" value="NZ_FOUP01000002.1"/>
</dbReference>
<evidence type="ECO:0000313" key="6">
    <source>
        <dbReference type="Proteomes" id="UP000270697"/>
    </source>
</evidence>
<proteinExistence type="predicted"/>
<evidence type="ECO:0000259" key="2">
    <source>
        <dbReference type="PROSITE" id="PS50975"/>
    </source>
</evidence>
<evidence type="ECO:0000313" key="4">
    <source>
        <dbReference type="EMBL" id="SFN07784.1"/>
    </source>
</evidence>
<dbReference type="OrthoDB" id="20966at2"/>
<dbReference type="AlphaFoldDB" id="A0A1I4W2G3"/>
<organism evidence="4 5">
    <name type="scientific">Saccharopolyspora antimicrobica</name>
    <dbReference type="NCBI Taxonomy" id="455193"/>
    <lineage>
        <taxon>Bacteria</taxon>
        <taxon>Bacillati</taxon>
        <taxon>Actinomycetota</taxon>
        <taxon>Actinomycetes</taxon>
        <taxon>Pseudonocardiales</taxon>
        <taxon>Pseudonocardiaceae</taxon>
        <taxon>Saccharopolyspora</taxon>
    </lineage>
</organism>
<dbReference type="EMBL" id="RBXX01000002">
    <property type="protein sequence ID" value="RKT87094.1"/>
    <property type="molecule type" value="Genomic_DNA"/>
</dbReference>
<keyword evidence="1" id="KW-0547">Nucleotide-binding</keyword>